<feature type="region of interest" description="Disordered" evidence="1">
    <location>
        <begin position="23"/>
        <end position="65"/>
    </location>
</feature>
<reference evidence="2" key="1">
    <citation type="submission" date="2021-05" db="EMBL/GenBank/DDBJ databases">
        <authorList>
            <person name="Tigano A."/>
        </authorList>
    </citation>
    <scope>NUCLEOTIDE SEQUENCE</scope>
</reference>
<sequence length="393" mass="43734">MEAWVIEDKTCLKSDTWLETKVEELPTSSSDMGANPRSESVDSGVETASCDALSPATPCSVSTNNTEMDLFNDRLSPGLTSQSPVLSCSVASSASSSSPRLGPSQSEEGSTGLHLKLEKALQRADSKLSHRVDEQQSRRPKATLLPGQPTSGSVRCQRSESFGLRRRAEPSVPIRYSSEKHRRPLSVGYNQQRSQGLGIEDRKELSPGLCYLEQVCQMLEDIAQKQMHHQASQEERETLEQRQDTQALEICQSDSRGVDKDPSTCNGLENTKNTGSISNQPQQQKSGHFRQRSVSDTTVATLHLRKLNVNCRGQQLSTHDLLERVEEHKQSQDSAKPESKKTNKSWKSKIGSLRRGETALLDTQSQQMQSSDKNSARRRLSLLFRRSRKTQPI</sequence>
<feature type="compositionally biased region" description="Low complexity" evidence="1">
    <location>
        <begin position="90"/>
        <end position="106"/>
    </location>
</feature>
<dbReference type="Proteomes" id="UP000677803">
    <property type="component" value="Unassembled WGS sequence"/>
</dbReference>
<gene>
    <name evidence="2" type="ORF">MMEN_LOCUS4175</name>
</gene>
<protein>
    <submittedName>
        <fullName evidence="2">(Atlantic silverside) hypothetical protein</fullName>
    </submittedName>
</protein>
<organism evidence="2 3">
    <name type="scientific">Menidia menidia</name>
    <name type="common">Atlantic silverside</name>
    <dbReference type="NCBI Taxonomy" id="238744"/>
    <lineage>
        <taxon>Eukaryota</taxon>
        <taxon>Metazoa</taxon>
        <taxon>Chordata</taxon>
        <taxon>Craniata</taxon>
        <taxon>Vertebrata</taxon>
        <taxon>Euteleostomi</taxon>
        <taxon>Actinopterygii</taxon>
        <taxon>Neopterygii</taxon>
        <taxon>Teleostei</taxon>
        <taxon>Neoteleostei</taxon>
        <taxon>Acanthomorphata</taxon>
        <taxon>Ovalentaria</taxon>
        <taxon>Atherinomorphae</taxon>
        <taxon>Atheriniformes</taxon>
        <taxon>Atherinopsidae</taxon>
        <taxon>Menidiinae</taxon>
        <taxon>Menidia</taxon>
    </lineage>
</organism>
<comment type="caution">
    <text evidence="2">The sequence shown here is derived from an EMBL/GenBank/DDBJ whole genome shotgun (WGS) entry which is preliminary data.</text>
</comment>
<feature type="region of interest" description="Disordered" evidence="1">
    <location>
        <begin position="90"/>
        <end position="189"/>
    </location>
</feature>
<evidence type="ECO:0000256" key="1">
    <source>
        <dbReference type="SAM" id="MobiDB-lite"/>
    </source>
</evidence>
<feature type="compositionally biased region" description="Basic and acidic residues" evidence="1">
    <location>
        <begin position="115"/>
        <end position="137"/>
    </location>
</feature>
<feature type="region of interest" description="Disordered" evidence="1">
    <location>
        <begin position="325"/>
        <end position="393"/>
    </location>
</feature>
<feature type="compositionally biased region" description="Polar residues" evidence="1">
    <location>
        <begin position="148"/>
        <end position="160"/>
    </location>
</feature>
<feature type="compositionally biased region" description="Polar residues" evidence="1">
    <location>
        <begin position="361"/>
        <end position="373"/>
    </location>
</feature>
<dbReference type="OrthoDB" id="8727472at2759"/>
<feature type="compositionally biased region" description="Polar residues" evidence="1">
    <location>
        <begin position="263"/>
        <end position="294"/>
    </location>
</feature>
<accession>A0A8S4ANT6</accession>
<proteinExistence type="predicted"/>
<feature type="region of interest" description="Disordered" evidence="1">
    <location>
        <begin position="227"/>
        <end position="294"/>
    </location>
</feature>
<dbReference type="AlphaFoldDB" id="A0A8S4ANT6"/>
<feature type="compositionally biased region" description="Basic residues" evidence="1">
    <location>
        <begin position="376"/>
        <end position="393"/>
    </location>
</feature>
<keyword evidence="3" id="KW-1185">Reference proteome</keyword>
<dbReference type="EMBL" id="CAJRST010003335">
    <property type="protein sequence ID" value="CAG5867376.1"/>
    <property type="molecule type" value="Genomic_DNA"/>
</dbReference>
<name>A0A8S4ANT6_9TELE</name>
<feature type="compositionally biased region" description="Basic and acidic residues" evidence="1">
    <location>
        <begin position="231"/>
        <end position="243"/>
    </location>
</feature>
<evidence type="ECO:0000313" key="3">
    <source>
        <dbReference type="Proteomes" id="UP000677803"/>
    </source>
</evidence>
<evidence type="ECO:0000313" key="2">
    <source>
        <dbReference type="EMBL" id="CAG5867376.1"/>
    </source>
</evidence>
<feature type="compositionally biased region" description="Basic and acidic residues" evidence="1">
    <location>
        <begin position="325"/>
        <end position="341"/>
    </location>
</feature>